<feature type="region of interest" description="Disordered" evidence="1">
    <location>
        <begin position="1"/>
        <end position="64"/>
    </location>
</feature>
<dbReference type="AlphaFoldDB" id="A0A4Z2EI45"/>
<protein>
    <submittedName>
        <fullName evidence="2">Uncharacterized protein</fullName>
    </submittedName>
</protein>
<organism evidence="2 3">
    <name type="scientific">Liparis tanakae</name>
    <name type="common">Tanaka's snailfish</name>
    <dbReference type="NCBI Taxonomy" id="230148"/>
    <lineage>
        <taxon>Eukaryota</taxon>
        <taxon>Metazoa</taxon>
        <taxon>Chordata</taxon>
        <taxon>Craniata</taxon>
        <taxon>Vertebrata</taxon>
        <taxon>Euteleostomi</taxon>
        <taxon>Actinopterygii</taxon>
        <taxon>Neopterygii</taxon>
        <taxon>Teleostei</taxon>
        <taxon>Neoteleostei</taxon>
        <taxon>Acanthomorphata</taxon>
        <taxon>Eupercaria</taxon>
        <taxon>Perciformes</taxon>
        <taxon>Cottioidei</taxon>
        <taxon>Cottales</taxon>
        <taxon>Liparidae</taxon>
        <taxon>Liparis</taxon>
    </lineage>
</organism>
<sequence>MEGPGHREQDRRVRTEEAGEREQDRRVRMEGPGHREQDRRVRTEGAGEREQDGGDDSVNASFSYGANRQTASKVKGRFRSDELENFSLYFAPAVPIDCNRVTD</sequence>
<comment type="caution">
    <text evidence="2">The sequence shown here is derived from an EMBL/GenBank/DDBJ whole genome shotgun (WGS) entry which is preliminary data.</text>
</comment>
<accession>A0A4Z2EI45</accession>
<name>A0A4Z2EI45_9TELE</name>
<evidence type="ECO:0000256" key="1">
    <source>
        <dbReference type="SAM" id="MobiDB-lite"/>
    </source>
</evidence>
<evidence type="ECO:0000313" key="3">
    <source>
        <dbReference type="Proteomes" id="UP000314294"/>
    </source>
</evidence>
<dbReference type="Proteomes" id="UP000314294">
    <property type="component" value="Unassembled WGS sequence"/>
</dbReference>
<dbReference type="OrthoDB" id="8943665at2759"/>
<gene>
    <name evidence="2" type="ORF">EYF80_061708</name>
</gene>
<proteinExistence type="predicted"/>
<dbReference type="EMBL" id="SRLO01007245">
    <property type="protein sequence ID" value="TNN28144.1"/>
    <property type="molecule type" value="Genomic_DNA"/>
</dbReference>
<keyword evidence="3" id="KW-1185">Reference proteome</keyword>
<reference evidence="2 3" key="1">
    <citation type="submission" date="2019-03" db="EMBL/GenBank/DDBJ databases">
        <title>First draft genome of Liparis tanakae, snailfish: a comprehensive survey of snailfish specific genes.</title>
        <authorList>
            <person name="Kim W."/>
            <person name="Song I."/>
            <person name="Jeong J.-H."/>
            <person name="Kim D."/>
            <person name="Kim S."/>
            <person name="Ryu S."/>
            <person name="Song J.Y."/>
            <person name="Lee S.K."/>
        </authorList>
    </citation>
    <scope>NUCLEOTIDE SEQUENCE [LARGE SCALE GENOMIC DNA]</scope>
    <source>
        <tissue evidence="2">Muscle</tissue>
    </source>
</reference>
<feature type="compositionally biased region" description="Basic and acidic residues" evidence="1">
    <location>
        <begin position="1"/>
        <end position="52"/>
    </location>
</feature>
<evidence type="ECO:0000313" key="2">
    <source>
        <dbReference type="EMBL" id="TNN28144.1"/>
    </source>
</evidence>